<evidence type="ECO:0000313" key="3">
    <source>
        <dbReference type="Proteomes" id="UP000887565"/>
    </source>
</evidence>
<feature type="binding site" evidence="1">
    <location>
        <position position="47"/>
    </location>
    <ligand>
        <name>ATP</name>
        <dbReference type="ChEBI" id="CHEBI:30616"/>
    </ligand>
</feature>
<dbReference type="InterPro" id="IPR011009">
    <property type="entry name" value="Kinase-like_dom_sf"/>
</dbReference>
<evidence type="ECO:0000313" key="4">
    <source>
        <dbReference type="WBParaSite" id="nRc.2.0.1.t26428-RA"/>
    </source>
</evidence>
<protein>
    <submittedName>
        <fullName evidence="4">Protein kinase domain-containing protein</fullName>
    </submittedName>
</protein>
<keyword evidence="3" id="KW-1185">Reference proteome</keyword>
<organism evidence="3 4">
    <name type="scientific">Romanomermis culicivorax</name>
    <name type="common">Nematode worm</name>
    <dbReference type="NCBI Taxonomy" id="13658"/>
    <lineage>
        <taxon>Eukaryota</taxon>
        <taxon>Metazoa</taxon>
        <taxon>Ecdysozoa</taxon>
        <taxon>Nematoda</taxon>
        <taxon>Enoplea</taxon>
        <taxon>Dorylaimia</taxon>
        <taxon>Mermithida</taxon>
        <taxon>Mermithoidea</taxon>
        <taxon>Mermithidae</taxon>
        <taxon>Romanomermis</taxon>
    </lineage>
</organism>
<keyword evidence="1" id="KW-0067">ATP-binding</keyword>
<reference evidence="4" key="1">
    <citation type="submission" date="2022-11" db="UniProtKB">
        <authorList>
            <consortium name="WormBaseParasite"/>
        </authorList>
    </citation>
    <scope>IDENTIFICATION</scope>
</reference>
<dbReference type="Gene3D" id="3.30.200.20">
    <property type="entry name" value="Phosphorylase Kinase, domain 1"/>
    <property type="match status" value="1"/>
</dbReference>
<dbReference type="AlphaFoldDB" id="A0A915JJZ7"/>
<dbReference type="Proteomes" id="UP000887565">
    <property type="component" value="Unplaced"/>
</dbReference>
<dbReference type="SUPFAM" id="SSF56112">
    <property type="entry name" value="Protein kinase-like (PK-like)"/>
    <property type="match status" value="1"/>
</dbReference>
<dbReference type="PROSITE" id="PS00107">
    <property type="entry name" value="PROTEIN_KINASE_ATP"/>
    <property type="match status" value="1"/>
</dbReference>
<sequence>MKDLDPCLAENEVVVDRFLVVDLLGSGSFGQIYRVLDRRNNLFAAIKVEIRHSDLKRDKLPMELNVLKILRTANRCPVTVTMAQLPQRVKTRAQDNLKQKGDSLYVLYNKIEEFRVSWDYGPSYN</sequence>
<dbReference type="PROSITE" id="PS50011">
    <property type="entry name" value="PROTEIN_KINASE_DOM"/>
    <property type="match status" value="1"/>
</dbReference>
<evidence type="ECO:0000259" key="2">
    <source>
        <dbReference type="PROSITE" id="PS50011"/>
    </source>
</evidence>
<feature type="domain" description="Protein kinase" evidence="2">
    <location>
        <begin position="18"/>
        <end position="125"/>
    </location>
</feature>
<dbReference type="WBParaSite" id="nRc.2.0.1.t26428-RA">
    <property type="protein sequence ID" value="nRc.2.0.1.t26428-RA"/>
    <property type="gene ID" value="nRc.2.0.1.g26428"/>
</dbReference>
<evidence type="ECO:0000256" key="1">
    <source>
        <dbReference type="PROSITE-ProRule" id="PRU10141"/>
    </source>
</evidence>
<dbReference type="GO" id="GO:0004672">
    <property type="term" value="F:protein kinase activity"/>
    <property type="evidence" value="ECO:0007669"/>
    <property type="project" value="InterPro"/>
</dbReference>
<name>A0A915JJZ7_ROMCU</name>
<dbReference type="InterPro" id="IPR000719">
    <property type="entry name" value="Prot_kinase_dom"/>
</dbReference>
<keyword evidence="1" id="KW-0547">Nucleotide-binding</keyword>
<dbReference type="GO" id="GO:0005524">
    <property type="term" value="F:ATP binding"/>
    <property type="evidence" value="ECO:0007669"/>
    <property type="project" value="UniProtKB-UniRule"/>
</dbReference>
<proteinExistence type="predicted"/>
<accession>A0A915JJZ7</accession>
<dbReference type="InterPro" id="IPR017441">
    <property type="entry name" value="Protein_kinase_ATP_BS"/>
</dbReference>